<proteinExistence type="predicted"/>
<feature type="region of interest" description="Disordered" evidence="1">
    <location>
        <begin position="122"/>
        <end position="142"/>
    </location>
</feature>
<feature type="compositionally biased region" description="Basic and acidic residues" evidence="1">
    <location>
        <begin position="66"/>
        <end position="81"/>
    </location>
</feature>
<name>A0A6M3KP37_9ZZZZ</name>
<dbReference type="EMBL" id="MT141505">
    <property type="protein sequence ID" value="QJA63769.1"/>
    <property type="molecule type" value="Genomic_DNA"/>
</dbReference>
<evidence type="ECO:0000256" key="1">
    <source>
        <dbReference type="SAM" id="MobiDB-lite"/>
    </source>
</evidence>
<feature type="compositionally biased region" description="Basic and acidic residues" evidence="1">
    <location>
        <begin position="97"/>
        <end position="108"/>
    </location>
</feature>
<feature type="region of interest" description="Disordered" evidence="1">
    <location>
        <begin position="1"/>
        <end position="108"/>
    </location>
</feature>
<evidence type="ECO:0000313" key="2">
    <source>
        <dbReference type="EMBL" id="QJA63769.1"/>
    </source>
</evidence>
<protein>
    <submittedName>
        <fullName evidence="3">Uncharacterized protein</fullName>
    </submittedName>
</protein>
<evidence type="ECO:0000313" key="3">
    <source>
        <dbReference type="EMBL" id="QJA83195.1"/>
    </source>
</evidence>
<organism evidence="3">
    <name type="scientific">viral metagenome</name>
    <dbReference type="NCBI Taxonomy" id="1070528"/>
    <lineage>
        <taxon>unclassified sequences</taxon>
        <taxon>metagenomes</taxon>
        <taxon>organismal metagenomes</taxon>
    </lineage>
</organism>
<gene>
    <name evidence="3" type="ORF">MM415A00306_0031</name>
    <name evidence="2" type="ORF">MM415B00578_0023</name>
</gene>
<feature type="compositionally biased region" description="Low complexity" evidence="1">
    <location>
        <begin position="125"/>
        <end position="142"/>
    </location>
</feature>
<reference evidence="3" key="1">
    <citation type="submission" date="2020-03" db="EMBL/GenBank/DDBJ databases">
        <title>The deep terrestrial virosphere.</title>
        <authorList>
            <person name="Holmfeldt K."/>
            <person name="Nilsson E."/>
            <person name="Simone D."/>
            <person name="Lopez-Fernandez M."/>
            <person name="Wu X."/>
            <person name="de Brujin I."/>
            <person name="Lundin D."/>
            <person name="Andersson A."/>
            <person name="Bertilsson S."/>
            <person name="Dopson M."/>
        </authorList>
    </citation>
    <scope>NUCLEOTIDE SEQUENCE</scope>
    <source>
        <strain evidence="3">MM415A00306</strain>
        <strain evidence="2">MM415B00578</strain>
    </source>
</reference>
<dbReference type="EMBL" id="MT142505">
    <property type="protein sequence ID" value="QJA83195.1"/>
    <property type="molecule type" value="Genomic_DNA"/>
</dbReference>
<accession>A0A6M3KP37</accession>
<sequence length="331" mass="35933">MPEELEAPGLGFGPDEADPGADETSDSAPADLLSPDEDESPKPAPSPAPSDDDAGPAPAFDLSTVDFRRDKPEDWPEEHRGWLTKQQEQFKAVQGNRGREIADQRRREEALNAREQAIIDRERAGSAAQRAPAAQGADAADSQAEQIAELLKNPDLDKDTRSALMLMVRSIEEAKAYTDAQLAQYQPLLKTVPEVERVVGSMTAADKARQRHALMAEVDEAIAAYSGADIDNNSEFIMRTLGLEKRGNDYERVVPALINPATGVAHTVKSAYELVAGITGEAARMARDEDRRIRNKAKDEAAELPTVGSPSDGPLSEEQTRARVREIMGIA</sequence>
<dbReference type="AlphaFoldDB" id="A0A6M3KP37"/>
<feature type="compositionally biased region" description="Acidic residues" evidence="1">
    <location>
        <begin position="15"/>
        <end position="25"/>
    </location>
</feature>
<feature type="region of interest" description="Disordered" evidence="1">
    <location>
        <begin position="298"/>
        <end position="320"/>
    </location>
</feature>